<comment type="subcellular location">
    <subcellularLocation>
        <location evidence="1 11">Cell outer membrane</location>
        <topology evidence="1 11">Multi-pass membrane protein</topology>
    </subcellularLocation>
</comment>
<dbReference type="InterPro" id="IPR036942">
    <property type="entry name" value="Beta-barrel_TonB_sf"/>
</dbReference>
<reference evidence="16 17" key="1">
    <citation type="journal article" date="2002" name="Int. J. Syst. Evol. Microbiol.">
        <title>Sphingopyxis witflariensis sp. nov., isolated from activated sludge.</title>
        <authorList>
            <person name="Kampfer P."/>
            <person name="Witzenberger R."/>
            <person name="Denner E.B."/>
            <person name="Busse H.J."/>
            <person name="Neef A."/>
        </authorList>
    </citation>
    <scope>NUCLEOTIDE SEQUENCE [LARGE SCALE GENOMIC DNA]</scope>
    <source>
        <strain evidence="16 17">DSM 14551</strain>
    </source>
</reference>
<dbReference type="InterPro" id="IPR012910">
    <property type="entry name" value="Plug_dom"/>
</dbReference>
<evidence type="ECO:0000256" key="12">
    <source>
        <dbReference type="RuleBase" id="RU003357"/>
    </source>
</evidence>
<feature type="chain" id="PRO_5013235939" evidence="13">
    <location>
        <begin position="25"/>
        <end position="800"/>
    </location>
</feature>
<gene>
    <name evidence="16" type="ORF">CDQ91_06320</name>
</gene>
<dbReference type="GO" id="GO:0009279">
    <property type="term" value="C:cell outer membrane"/>
    <property type="evidence" value="ECO:0007669"/>
    <property type="project" value="UniProtKB-SubCell"/>
</dbReference>
<keyword evidence="5 11" id="KW-0812">Transmembrane</keyword>
<evidence type="ECO:0000256" key="8">
    <source>
        <dbReference type="ARBA" id="ARBA00023077"/>
    </source>
</evidence>
<dbReference type="AlphaFoldDB" id="A0A246K464"/>
<keyword evidence="13" id="KW-0732">Signal</keyword>
<comment type="caution">
    <text evidence="16">The sequence shown here is derived from an EMBL/GenBank/DDBJ whole genome shotgun (WGS) entry which is preliminary data.</text>
</comment>
<evidence type="ECO:0000313" key="16">
    <source>
        <dbReference type="EMBL" id="OWR00360.1"/>
    </source>
</evidence>
<keyword evidence="7" id="KW-0406">Ion transport</keyword>
<evidence type="ECO:0000256" key="4">
    <source>
        <dbReference type="ARBA" id="ARBA00022496"/>
    </source>
</evidence>
<name>A0A246K464_9SPHN</name>
<dbReference type="PANTHER" id="PTHR32552">
    <property type="entry name" value="FERRICHROME IRON RECEPTOR-RELATED"/>
    <property type="match status" value="1"/>
</dbReference>
<evidence type="ECO:0000256" key="3">
    <source>
        <dbReference type="ARBA" id="ARBA00022452"/>
    </source>
</evidence>
<dbReference type="InterPro" id="IPR000531">
    <property type="entry name" value="Beta-barrel_TonB"/>
</dbReference>
<dbReference type="OrthoDB" id="7455607at2"/>
<evidence type="ECO:0000256" key="13">
    <source>
        <dbReference type="SAM" id="SignalP"/>
    </source>
</evidence>
<feature type="domain" description="TonB-dependent receptor-like beta-barrel" evidence="14">
    <location>
        <begin position="295"/>
        <end position="766"/>
    </location>
</feature>
<keyword evidence="2 11" id="KW-0813">Transport</keyword>
<evidence type="ECO:0000256" key="9">
    <source>
        <dbReference type="ARBA" id="ARBA00023136"/>
    </source>
</evidence>
<comment type="similarity">
    <text evidence="11 12">Belongs to the TonB-dependent receptor family.</text>
</comment>
<dbReference type="PANTHER" id="PTHR32552:SF81">
    <property type="entry name" value="TONB-DEPENDENT OUTER MEMBRANE RECEPTOR"/>
    <property type="match status" value="1"/>
</dbReference>
<feature type="signal peptide" evidence="13">
    <location>
        <begin position="1"/>
        <end position="24"/>
    </location>
</feature>
<evidence type="ECO:0000259" key="14">
    <source>
        <dbReference type="Pfam" id="PF00593"/>
    </source>
</evidence>
<dbReference type="Proteomes" id="UP000197097">
    <property type="component" value="Unassembled WGS sequence"/>
</dbReference>
<dbReference type="PROSITE" id="PS52016">
    <property type="entry name" value="TONB_DEPENDENT_REC_3"/>
    <property type="match status" value="1"/>
</dbReference>
<protein>
    <submittedName>
        <fullName evidence="16">TonB-dependent receptor</fullName>
    </submittedName>
</protein>
<evidence type="ECO:0000256" key="10">
    <source>
        <dbReference type="ARBA" id="ARBA00023237"/>
    </source>
</evidence>
<evidence type="ECO:0000256" key="7">
    <source>
        <dbReference type="ARBA" id="ARBA00023065"/>
    </source>
</evidence>
<dbReference type="CDD" id="cd01347">
    <property type="entry name" value="ligand_gated_channel"/>
    <property type="match status" value="1"/>
</dbReference>
<keyword evidence="16" id="KW-0675">Receptor</keyword>
<evidence type="ECO:0000256" key="11">
    <source>
        <dbReference type="PROSITE-ProRule" id="PRU01360"/>
    </source>
</evidence>
<dbReference type="GO" id="GO:0006826">
    <property type="term" value="P:iron ion transport"/>
    <property type="evidence" value="ECO:0007669"/>
    <property type="project" value="UniProtKB-KW"/>
</dbReference>
<evidence type="ECO:0000256" key="6">
    <source>
        <dbReference type="ARBA" id="ARBA00023004"/>
    </source>
</evidence>
<evidence type="ECO:0000259" key="15">
    <source>
        <dbReference type="Pfam" id="PF07715"/>
    </source>
</evidence>
<keyword evidence="3 11" id="KW-1134">Transmembrane beta strand</keyword>
<evidence type="ECO:0000313" key="17">
    <source>
        <dbReference type="Proteomes" id="UP000197097"/>
    </source>
</evidence>
<proteinExistence type="inferred from homology"/>
<keyword evidence="9 11" id="KW-0472">Membrane</keyword>
<keyword evidence="4" id="KW-0410">Iron transport</keyword>
<evidence type="ECO:0000256" key="5">
    <source>
        <dbReference type="ARBA" id="ARBA00022692"/>
    </source>
</evidence>
<sequence>MNHINRALLGASIAAIAFAGQAHAQAVAPAADTPSQQPVEVETANQAPDSGDIVVTANKREQRLNDVGITVAVVSGDALQNRQINSLADLANATPSLSFTNSANGTPVYTLRGVGFYETSIGAYPTVSTYVDEAPLAFPVLSSHSAFDLERVEILKGPQGTLFGQNATGGAINYIAAKPTNELSAGGSISYGRFNEVVADAFISGPISSTLSARLAGRIERADGWQISNSRPGDRNGKVENYMGRLLIDFEPTERLRFKLNINGWKDNSETQAPQYIALFPQVPAFVTPQLAAAQFSPERPQAADWTPGVPRRSNRLGQATLRTEFDVSDDVTLTSLTSYVDYKQRQGDEGDGLPLSTLDLVNNIGRIKSFNQELRISNNSGSDFRWVVGANYERSKVNELIDLSFPDVSVRGLYGSFGYPFFSLSYSNDQKMENYAGFANIEYDIGQLTVKLGGRYTKSRTDASECGFDDSGSPINTGPLFYDVLFGGALGPYAGQCYQINNTPDTYNGVAPGASGRFTDTLKEDNFSWRVGLDYKPVDDVLLYANVAKGYKAGSYPTLSASLFSQYLPVVQESVQSYEAGFKATLLDRTLQLNGAVFYYDYTNKQLRSKFVDPNFGILDVLQNIPKSDVKGFEIEMSIRPTQGLVINNTFTYLDATIKEFTGINSGGISANFAGANVPYTPKYQFGSNIDYEFPVSDSLNAFLGTSLNFRSKTVATIGGETNPAGVTSPVTTVFGIDDYVLIDLRAGVAAADDSWRVSVWGKNVGNEYYWNNVVAAFDTIQRYAGKPATYGVSVSFRY</sequence>
<keyword evidence="17" id="KW-1185">Reference proteome</keyword>
<evidence type="ECO:0000256" key="2">
    <source>
        <dbReference type="ARBA" id="ARBA00022448"/>
    </source>
</evidence>
<dbReference type="Pfam" id="PF00593">
    <property type="entry name" value="TonB_dep_Rec_b-barrel"/>
    <property type="match status" value="1"/>
</dbReference>
<keyword evidence="6" id="KW-0408">Iron</keyword>
<keyword evidence="10 11" id="KW-0998">Cell outer membrane</keyword>
<accession>A0A246K464</accession>
<dbReference type="SUPFAM" id="SSF56935">
    <property type="entry name" value="Porins"/>
    <property type="match status" value="1"/>
</dbReference>
<dbReference type="Pfam" id="PF07715">
    <property type="entry name" value="Plug"/>
    <property type="match status" value="1"/>
</dbReference>
<dbReference type="EMBL" id="NISJ01000002">
    <property type="protein sequence ID" value="OWR00360.1"/>
    <property type="molecule type" value="Genomic_DNA"/>
</dbReference>
<keyword evidence="8 12" id="KW-0798">TonB box</keyword>
<dbReference type="RefSeq" id="WP_088471853.1">
    <property type="nucleotide sequence ID" value="NZ_NISJ01000002.1"/>
</dbReference>
<organism evidence="16 17">
    <name type="scientific">Sphingopyxis witflariensis</name>
    <dbReference type="NCBI Taxonomy" id="173675"/>
    <lineage>
        <taxon>Bacteria</taxon>
        <taxon>Pseudomonadati</taxon>
        <taxon>Pseudomonadota</taxon>
        <taxon>Alphaproteobacteria</taxon>
        <taxon>Sphingomonadales</taxon>
        <taxon>Sphingomonadaceae</taxon>
        <taxon>Sphingopyxis</taxon>
    </lineage>
</organism>
<dbReference type="InterPro" id="IPR039426">
    <property type="entry name" value="TonB-dep_rcpt-like"/>
</dbReference>
<dbReference type="Gene3D" id="2.40.170.20">
    <property type="entry name" value="TonB-dependent receptor, beta-barrel domain"/>
    <property type="match status" value="1"/>
</dbReference>
<feature type="domain" description="TonB-dependent receptor plug" evidence="15">
    <location>
        <begin position="65"/>
        <end position="171"/>
    </location>
</feature>
<evidence type="ECO:0000256" key="1">
    <source>
        <dbReference type="ARBA" id="ARBA00004571"/>
    </source>
</evidence>